<dbReference type="SUPFAM" id="SSF48366">
    <property type="entry name" value="Ras GEF"/>
    <property type="match status" value="1"/>
</dbReference>
<evidence type="ECO:0000256" key="2">
    <source>
        <dbReference type="ARBA" id="ARBA00022658"/>
    </source>
</evidence>
<dbReference type="SMART" id="SM00326">
    <property type="entry name" value="SH3"/>
    <property type="match status" value="1"/>
</dbReference>
<keyword evidence="10" id="KW-1185">Reference proteome</keyword>
<dbReference type="Gene3D" id="1.10.840.10">
    <property type="entry name" value="Ras guanine-nucleotide exchange factors catalytic domain"/>
    <property type="match status" value="1"/>
</dbReference>
<dbReference type="GO" id="GO:0005085">
    <property type="term" value="F:guanyl-nucleotide exchange factor activity"/>
    <property type="evidence" value="ECO:0007669"/>
    <property type="project" value="UniProtKB-KW"/>
</dbReference>
<evidence type="ECO:0000313" key="10">
    <source>
        <dbReference type="Proteomes" id="UP000189911"/>
    </source>
</evidence>
<evidence type="ECO:0000256" key="4">
    <source>
        <dbReference type="PROSITE-ProRule" id="PRU00192"/>
    </source>
</evidence>
<protein>
    <submittedName>
        <fullName evidence="9">LANO_0G03312g1_1</fullName>
    </submittedName>
</protein>
<dbReference type="SUPFAM" id="SSF50044">
    <property type="entry name" value="SH3-domain"/>
    <property type="match status" value="1"/>
</dbReference>
<dbReference type="InterPro" id="IPR036028">
    <property type="entry name" value="SH3-like_dom_sf"/>
</dbReference>
<dbReference type="EMBL" id="LT598453">
    <property type="protein sequence ID" value="SCV03301.1"/>
    <property type="molecule type" value="Genomic_DNA"/>
</dbReference>
<feature type="region of interest" description="Disordered" evidence="5">
    <location>
        <begin position="110"/>
        <end position="137"/>
    </location>
</feature>
<reference evidence="10" key="1">
    <citation type="submission" date="2016-03" db="EMBL/GenBank/DDBJ databases">
        <authorList>
            <person name="Devillers Hugo."/>
        </authorList>
    </citation>
    <scope>NUCLEOTIDE SEQUENCE [LARGE SCALE GENOMIC DNA]</scope>
</reference>
<dbReference type="Gene3D" id="2.30.30.40">
    <property type="entry name" value="SH3 Domains"/>
    <property type="match status" value="1"/>
</dbReference>
<accession>A0A1G4KFF9</accession>
<feature type="domain" description="N-terminal Ras-GEF" evidence="8">
    <location>
        <begin position="852"/>
        <end position="995"/>
    </location>
</feature>
<dbReference type="Gene3D" id="1.20.870.10">
    <property type="entry name" value="Son of sevenless (SoS) protein Chain: S domain 1"/>
    <property type="match status" value="1"/>
</dbReference>
<dbReference type="SMART" id="SM00147">
    <property type="entry name" value="RasGEF"/>
    <property type="match status" value="1"/>
</dbReference>
<dbReference type="InterPro" id="IPR036964">
    <property type="entry name" value="RASGEF_cat_dom_sf"/>
</dbReference>
<dbReference type="PANTHER" id="PTHR23113:SF354">
    <property type="entry name" value="BUD SITE SELECTION PROTEIN 5"/>
    <property type="match status" value="1"/>
</dbReference>
<dbReference type="GO" id="GO:0007265">
    <property type="term" value="P:Ras protein signal transduction"/>
    <property type="evidence" value="ECO:0007669"/>
    <property type="project" value="TreeGrafter"/>
</dbReference>
<dbReference type="InterPro" id="IPR008937">
    <property type="entry name" value="Ras-like_GEF"/>
</dbReference>
<sequence length="1431" mass="161219">MTFPGTPKLITRQSLSSVVSSACDVTPTKPLDLRETYAKSLENNESMRSSESRLANGSYLNKALNREPNSTYSPNSLIASASELSFKTADSFTTKLDEQEYNGELDHERTINSTTSSGDHTPIVAPHSAFDNSTPVIGNDEPYKASEYHSTDSFNFVEPSYDPVTSGLGISSTNFTAGGNDEYSGLHTDFSKLNSEDYVQSHNSPSKISHSSLNSPKKLARKSIHDAHFKNPVNLPTHAEDISVNTSMSMHSAMGSDTNEDTLLSNEESRALSTEQSGLKDPCIGVERKHTFKRSSELDLDESNLAYLFIVAVHSFNSQSLKNEEDMAICLSFEKNDVAFVHTVDESGWGEVTLIRTQKRGWVPFNYFSDMTKTTSDEEKEPGLGNDSRGPLKKLLSSSAKFLLHPQDFQLPDGLSMSFSLKYINGIRDGVKYLLEATGCVSRSNELVKTRTIVKKARKLLLADWYNLMIKADSYKNTTEQKKLTTLINLTFQVLRRGCAFYTTWSLERQAFDKEKELGLIQPLNKDRPAITASSIYEGTEQVRPSTNLMGFRSLGEPPFAVQRLNEVHDILFSYIGLILGRLDMIEHNPVGCEVLESIVHQIIVLLRELLYISKCCSSIVQNKFKHIQRDEVALDQSLDPLLSLVSELVSCIKIFVTQTMNEDGEKHSSTHGGAFIKDEAYFYTDEGKRLMSIIAMMTGLISVSIQGCHRYLKIVGNFQLGGERSYPDFESLKISSDQFIRRCSIGLAKKLSKGSKGRLSAPKVTTADDSKRHPYSKKLYRYSMVRSGGNGNSLTSSGTQLLQDVMPENMSFFSDASFDKYRLRDGDLNATAEKDAINNRDKMTEETLRDKDGKLVGASHRALVFELTDELGNSSEFLLSTFLLNFRSFSNALDLISELIARFDIPDKSSIYERNTNNGQYSSRSSRMKNRRRMVCRVFQTWMESYWDYQGDFNNLATIVNFFNEGISIHLPIEARNLIEIAAKLVLSLTASKRPEKSTTVQISPRDINIPSRNSIISLESSASSKRSTIISVDENIMDDYELTKLPSAQTSTISIPLPLLNVGTSSLLSRRQLSEMERLTKNYHSMLYVRQYDTGNDDNNSKLSLEGMIERWSALIKKSSSHAVPPNLIHNDLNLVELNPLEVAKQLSLIESNLFLAVRPGELLNQNFIPRKKHLAASPDIEKIIDFSNLLSNYVIESIVAPRVSLKMRASRLTTWLNIALSALYFRNFNSVATIMTALQSHILSRLSPVWENISEKYAELFHYLSKIIHPNKNYNVYRTKLHKLATGFSPPENVSVKSHVPVVPFFALFLQDLTFLHEGLNDFRDPTSFRPNKLVNIDKYTRITKVISLVQFFQVPYDTDERPNFLGSKRDSFFNLSGNADIDTTRIKPVSVLQEFMLYEFWRTNVLYSNDSDRGYKLSLGLIPRNEV</sequence>
<dbReference type="GO" id="GO:0005886">
    <property type="term" value="C:plasma membrane"/>
    <property type="evidence" value="ECO:0007669"/>
    <property type="project" value="TreeGrafter"/>
</dbReference>
<feature type="domain" description="Ras-GEF" evidence="7">
    <location>
        <begin position="1141"/>
        <end position="1393"/>
    </location>
</feature>
<evidence type="ECO:0000259" key="8">
    <source>
        <dbReference type="PROSITE" id="PS50212"/>
    </source>
</evidence>
<dbReference type="Proteomes" id="UP000189911">
    <property type="component" value="Chromosome G"/>
</dbReference>
<keyword evidence="2 3" id="KW-0344">Guanine-nucleotide releasing factor</keyword>
<dbReference type="PROSITE" id="PS50212">
    <property type="entry name" value="RASGEF_NTER"/>
    <property type="match status" value="1"/>
</dbReference>
<dbReference type="CDD" id="cd06224">
    <property type="entry name" value="REM"/>
    <property type="match status" value="1"/>
</dbReference>
<feature type="domain" description="SH3" evidence="6">
    <location>
        <begin position="305"/>
        <end position="373"/>
    </location>
</feature>
<dbReference type="OrthoDB" id="546434at2759"/>
<organism evidence="9 10">
    <name type="scientific">Lachancea nothofagi CBS 11611</name>
    <dbReference type="NCBI Taxonomy" id="1266666"/>
    <lineage>
        <taxon>Eukaryota</taxon>
        <taxon>Fungi</taxon>
        <taxon>Dikarya</taxon>
        <taxon>Ascomycota</taxon>
        <taxon>Saccharomycotina</taxon>
        <taxon>Saccharomycetes</taxon>
        <taxon>Saccharomycetales</taxon>
        <taxon>Saccharomycetaceae</taxon>
        <taxon>Lachancea</taxon>
    </lineage>
</organism>
<dbReference type="PANTHER" id="PTHR23113">
    <property type="entry name" value="GUANINE NUCLEOTIDE EXCHANGE FACTOR"/>
    <property type="match status" value="1"/>
</dbReference>
<evidence type="ECO:0000256" key="3">
    <source>
        <dbReference type="PROSITE-ProRule" id="PRU00168"/>
    </source>
</evidence>
<evidence type="ECO:0000256" key="5">
    <source>
        <dbReference type="SAM" id="MobiDB-lite"/>
    </source>
</evidence>
<dbReference type="PROSITE" id="PS50002">
    <property type="entry name" value="SH3"/>
    <property type="match status" value="1"/>
</dbReference>
<dbReference type="Pfam" id="PF00618">
    <property type="entry name" value="RasGEF_N"/>
    <property type="match status" value="1"/>
</dbReference>
<dbReference type="PROSITE" id="PS50009">
    <property type="entry name" value="RASGEF_CAT"/>
    <property type="match status" value="1"/>
</dbReference>
<dbReference type="SMART" id="SM00229">
    <property type="entry name" value="RasGEFN"/>
    <property type="match status" value="1"/>
</dbReference>
<evidence type="ECO:0000259" key="7">
    <source>
        <dbReference type="PROSITE" id="PS50009"/>
    </source>
</evidence>
<name>A0A1G4KFF9_9SACH</name>
<keyword evidence="1 4" id="KW-0728">SH3 domain</keyword>
<gene>
    <name evidence="9" type="ORF">LANO_0G03312G</name>
</gene>
<evidence type="ECO:0000259" key="6">
    <source>
        <dbReference type="PROSITE" id="PS50002"/>
    </source>
</evidence>
<dbReference type="InterPro" id="IPR001452">
    <property type="entry name" value="SH3_domain"/>
</dbReference>
<evidence type="ECO:0000256" key="1">
    <source>
        <dbReference type="ARBA" id="ARBA00022443"/>
    </source>
</evidence>
<proteinExistence type="predicted"/>
<dbReference type="InterPro" id="IPR000651">
    <property type="entry name" value="Ras-like_Gua-exchang_fac_N"/>
</dbReference>
<evidence type="ECO:0000313" key="9">
    <source>
        <dbReference type="EMBL" id="SCV03301.1"/>
    </source>
</evidence>
<dbReference type="Pfam" id="PF00617">
    <property type="entry name" value="RasGEF"/>
    <property type="match status" value="1"/>
</dbReference>
<dbReference type="InterPro" id="IPR023578">
    <property type="entry name" value="Ras_GEF_dom_sf"/>
</dbReference>
<dbReference type="InterPro" id="IPR001895">
    <property type="entry name" value="RASGEF_cat_dom"/>
</dbReference>